<comment type="similarity">
    <text evidence="1">Belongs to the bacterial solute-binding protein 1 family.</text>
</comment>
<evidence type="ECO:0000313" key="6">
    <source>
        <dbReference type="Proteomes" id="UP000275356"/>
    </source>
</evidence>
<dbReference type="Proteomes" id="UP000275356">
    <property type="component" value="Unassembled WGS sequence"/>
</dbReference>
<dbReference type="EMBL" id="RKHQ01000002">
    <property type="protein sequence ID" value="ROR93289.1"/>
    <property type="molecule type" value="Genomic_DNA"/>
</dbReference>
<dbReference type="AlphaFoldDB" id="A0A3N2D0J3"/>
<keyword evidence="2" id="KW-0813">Transport</keyword>
<evidence type="ECO:0000256" key="1">
    <source>
        <dbReference type="ARBA" id="ARBA00008520"/>
    </source>
</evidence>
<gene>
    <name evidence="5" type="ORF">EDD28_2697</name>
</gene>
<dbReference type="PROSITE" id="PS01037">
    <property type="entry name" value="SBP_BACTERIAL_1"/>
    <property type="match status" value="1"/>
</dbReference>
<comment type="caution">
    <text evidence="5">The sequence shown here is derived from an EMBL/GenBank/DDBJ whole genome shotgun (WGS) entry which is preliminary data.</text>
</comment>
<proteinExistence type="inferred from homology"/>
<dbReference type="SUPFAM" id="SSF53850">
    <property type="entry name" value="Periplasmic binding protein-like II"/>
    <property type="match status" value="1"/>
</dbReference>
<keyword evidence="6" id="KW-1185">Reference proteome</keyword>
<protein>
    <submittedName>
        <fullName evidence="5">Carbohydrate ABC transporter substrate-binding protein (CUT1 family)</fullName>
    </submittedName>
</protein>
<evidence type="ECO:0000256" key="2">
    <source>
        <dbReference type="ARBA" id="ARBA00022448"/>
    </source>
</evidence>
<dbReference type="PROSITE" id="PS51257">
    <property type="entry name" value="PROKAR_LIPOPROTEIN"/>
    <property type="match status" value="1"/>
</dbReference>
<evidence type="ECO:0000256" key="4">
    <source>
        <dbReference type="SAM" id="SignalP"/>
    </source>
</evidence>
<dbReference type="PANTHER" id="PTHR43649">
    <property type="entry name" value="ARABINOSE-BINDING PROTEIN-RELATED"/>
    <property type="match status" value="1"/>
</dbReference>
<evidence type="ECO:0000313" key="5">
    <source>
        <dbReference type="EMBL" id="ROR93289.1"/>
    </source>
</evidence>
<feature type="signal peptide" evidence="4">
    <location>
        <begin position="1"/>
        <end position="24"/>
    </location>
</feature>
<dbReference type="Pfam" id="PF01547">
    <property type="entry name" value="SBP_bac_1"/>
    <property type="match status" value="1"/>
</dbReference>
<organism evidence="5 6">
    <name type="scientific">Salana multivorans</name>
    <dbReference type="NCBI Taxonomy" id="120377"/>
    <lineage>
        <taxon>Bacteria</taxon>
        <taxon>Bacillati</taxon>
        <taxon>Actinomycetota</taxon>
        <taxon>Actinomycetes</taxon>
        <taxon>Micrococcales</taxon>
        <taxon>Beutenbergiaceae</taxon>
        <taxon>Salana</taxon>
    </lineage>
</organism>
<name>A0A3N2D0J3_9MICO</name>
<dbReference type="GO" id="GO:0055085">
    <property type="term" value="P:transmembrane transport"/>
    <property type="evidence" value="ECO:0007669"/>
    <property type="project" value="InterPro"/>
</dbReference>
<dbReference type="InterPro" id="IPR006061">
    <property type="entry name" value="SBP_1_CS"/>
</dbReference>
<accession>A0A3N2D0J3</accession>
<feature type="chain" id="PRO_5039231306" evidence="4">
    <location>
        <begin position="25"/>
        <end position="428"/>
    </location>
</feature>
<reference evidence="5 6" key="1">
    <citation type="submission" date="2018-11" db="EMBL/GenBank/DDBJ databases">
        <title>Sequencing the genomes of 1000 actinobacteria strains.</title>
        <authorList>
            <person name="Klenk H.-P."/>
        </authorList>
    </citation>
    <scope>NUCLEOTIDE SEQUENCE [LARGE SCALE GENOMIC DNA]</scope>
    <source>
        <strain evidence="5 6">DSM 13521</strain>
    </source>
</reference>
<sequence>MHPTPRSRGVVAVATLFAVTAALAGCGPADDGRVQLDFFQFKGEAAQDFRDIVADFEAANPDIDVVINQVPDPDTALRTLLVKDRVPDVLTVNGSAYYGDLAKAGIFYDFSGEPIVDTVNPAVLDILDALGTAAPGEINALPMANNALGVIYNREIFAEHGLEVPTTWDELMDVCERLKAAGVAPFYATAADAWTTLEPFLTLGPEIQPDDFFPRLREEGASVGPDSSVSFQKDYPEVFEKMGVLYDQYAQDGWRSRGYDDGNAAFARGESAMYVMGIWSFSQILANDPDIELGMFPMPGTDDPEDRLIVTGVDVAVTIGRDTAHPEEALRFVNYLLSPETVARYTESQVALSPLADAPPPSFDALREITPFFEAGKISGFLDHQIPAAFPLQQILQQFFFDADATAAMERLDKEWARFAARSYSEDS</sequence>
<keyword evidence="3 4" id="KW-0732">Signal</keyword>
<dbReference type="Gene3D" id="3.40.190.10">
    <property type="entry name" value="Periplasmic binding protein-like II"/>
    <property type="match status" value="2"/>
</dbReference>
<dbReference type="OrthoDB" id="8478044at2"/>
<evidence type="ECO:0000256" key="3">
    <source>
        <dbReference type="ARBA" id="ARBA00022729"/>
    </source>
</evidence>
<dbReference type="InterPro" id="IPR050490">
    <property type="entry name" value="Bact_solute-bd_prot1"/>
</dbReference>
<dbReference type="InterPro" id="IPR006059">
    <property type="entry name" value="SBP"/>
</dbReference>